<dbReference type="Pfam" id="PF01300">
    <property type="entry name" value="Sua5_yciO_yrdC"/>
    <property type="match status" value="1"/>
</dbReference>
<dbReference type="Gene3D" id="3.90.870.10">
    <property type="entry name" value="DHBP synthase"/>
    <property type="match status" value="1"/>
</dbReference>
<dbReference type="EMBL" id="QPGR01000009">
    <property type="protein sequence ID" value="TBR80473.1"/>
    <property type="molecule type" value="Genomic_DNA"/>
</dbReference>
<comment type="caution">
    <text evidence="2">The sequence shown here is derived from an EMBL/GenBank/DDBJ whole genome shotgun (WGS) entry which is preliminary data.</text>
</comment>
<name>A0A4Q9JTK8_9BACT</name>
<gene>
    <name evidence="2" type="ORF">DU473_05440</name>
</gene>
<keyword evidence="3" id="KW-1185">Reference proteome</keyword>
<feature type="domain" description="YrdC-like" evidence="1">
    <location>
        <begin position="16"/>
        <end position="140"/>
    </location>
</feature>
<dbReference type="OrthoDB" id="5339525at2"/>
<dbReference type="InterPro" id="IPR006070">
    <property type="entry name" value="Sua5-like_dom"/>
</dbReference>
<sequence>MIYLAQTDTTVGFLSKNLKKLNTLKNRNQDQPCLITTTKFSELKKLVRVPKYFKNLVRKSKKTTFIYPNLQAIRIVKDHPHEDFLKNWDWLFSTSANKHGKEFDEIWAKNVADKIIDQKLFEGNASKILKLSKKRKRKIR</sequence>
<dbReference type="SUPFAM" id="SSF55821">
    <property type="entry name" value="YrdC/RibB"/>
    <property type="match status" value="1"/>
</dbReference>
<protein>
    <submittedName>
        <fullName evidence="2">Sua5 YciO YrdC YwlC family protein</fullName>
    </submittedName>
</protein>
<organism evidence="2 3">
    <name type="scientific">Campylobacter novaezeelandiae</name>
    <dbReference type="NCBI Taxonomy" id="2267891"/>
    <lineage>
        <taxon>Bacteria</taxon>
        <taxon>Pseudomonadati</taxon>
        <taxon>Campylobacterota</taxon>
        <taxon>Epsilonproteobacteria</taxon>
        <taxon>Campylobacterales</taxon>
        <taxon>Campylobacteraceae</taxon>
        <taxon>Campylobacter</taxon>
    </lineage>
</organism>
<evidence type="ECO:0000259" key="1">
    <source>
        <dbReference type="Pfam" id="PF01300"/>
    </source>
</evidence>
<dbReference type="AlphaFoldDB" id="A0A4Q9JTK8"/>
<accession>A0A4Q9JTK8</accession>
<reference evidence="2 3" key="1">
    <citation type="submission" date="2018-07" db="EMBL/GenBank/DDBJ databases">
        <title>Campylobacter zealandensis sp. nov., isolated from birds and water in New Zealand.</title>
        <authorList>
            <person name="Wilkinson D.A."/>
            <person name="Biggs P.J."/>
            <person name="French N.P."/>
            <person name="Midwinter A.C."/>
        </authorList>
    </citation>
    <scope>NUCLEOTIDE SEQUENCE [LARGE SCALE GENOMIC DNA]</scope>
    <source>
        <strain evidence="2 3">B423b</strain>
    </source>
</reference>
<dbReference type="InterPro" id="IPR017945">
    <property type="entry name" value="DHBP_synth_RibB-like_a/b_dom"/>
</dbReference>
<evidence type="ECO:0000313" key="3">
    <source>
        <dbReference type="Proteomes" id="UP000292583"/>
    </source>
</evidence>
<dbReference type="RefSeq" id="WP_131186665.1">
    <property type="nucleotide sequence ID" value="NZ_QPGR01000009.1"/>
</dbReference>
<proteinExistence type="predicted"/>
<evidence type="ECO:0000313" key="2">
    <source>
        <dbReference type="EMBL" id="TBR80473.1"/>
    </source>
</evidence>
<dbReference type="Proteomes" id="UP000292583">
    <property type="component" value="Unassembled WGS sequence"/>
</dbReference>
<dbReference type="GO" id="GO:0003725">
    <property type="term" value="F:double-stranded RNA binding"/>
    <property type="evidence" value="ECO:0007669"/>
    <property type="project" value="InterPro"/>
</dbReference>